<dbReference type="Proteomes" id="UP000549617">
    <property type="component" value="Unassembled WGS sequence"/>
</dbReference>
<dbReference type="Pfam" id="PF06240">
    <property type="entry name" value="COXG"/>
    <property type="match status" value="1"/>
</dbReference>
<dbReference type="InterPro" id="IPR023393">
    <property type="entry name" value="START-like_dom_sf"/>
</dbReference>
<dbReference type="PANTHER" id="PTHR38588">
    <property type="entry name" value="BLL0334 PROTEIN"/>
    <property type="match status" value="1"/>
</dbReference>
<proteinExistence type="predicted"/>
<dbReference type="EMBL" id="JACIJC010000003">
    <property type="protein sequence ID" value="MBB5685921.1"/>
    <property type="molecule type" value="Genomic_DNA"/>
</dbReference>
<evidence type="ECO:0000256" key="1">
    <source>
        <dbReference type="SAM" id="Phobius"/>
    </source>
</evidence>
<keyword evidence="3" id="KW-1185">Reference proteome</keyword>
<comment type="caution">
    <text evidence="2">The sequence shown here is derived from an EMBL/GenBank/DDBJ whole genome shotgun (WGS) entry which is preliminary data.</text>
</comment>
<gene>
    <name evidence="2" type="ORF">FHS49_001937</name>
</gene>
<dbReference type="AlphaFoldDB" id="A0A7W9AIA3"/>
<dbReference type="SUPFAM" id="SSF55961">
    <property type="entry name" value="Bet v1-like"/>
    <property type="match status" value="1"/>
</dbReference>
<dbReference type="RefSeq" id="WP_184017822.1">
    <property type="nucleotide sequence ID" value="NZ_JACIJC010000003.1"/>
</dbReference>
<keyword evidence="1" id="KW-0812">Transmembrane</keyword>
<reference evidence="2 3" key="1">
    <citation type="submission" date="2020-08" db="EMBL/GenBank/DDBJ databases">
        <title>Genomic Encyclopedia of Type Strains, Phase IV (KMG-IV): sequencing the most valuable type-strain genomes for metagenomic binning, comparative biology and taxonomic classification.</title>
        <authorList>
            <person name="Goeker M."/>
        </authorList>
    </citation>
    <scope>NUCLEOTIDE SEQUENCE [LARGE SCALE GENOMIC DNA]</scope>
    <source>
        <strain evidence="2 3">DSM 25079</strain>
    </source>
</reference>
<dbReference type="PANTHER" id="PTHR38588:SF1">
    <property type="entry name" value="BLL0334 PROTEIN"/>
    <property type="match status" value="1"/>
</dbReference>
<organism evidence="2 3">
    <name type="scientific">Sphingobium boeckii</name>
    <dbReference type="NCBI Taxonomy" id="1082345"/>
    <lineage>
        <taxon>Bacteria</taxon>
        <taxon>Pseudomonadati</taxon>
        <taxon>Pseudomonadota</taxon>
        <taxon>Alphaproteobacteria</taxon>
        <taxon>Sphingomonadales</taxon>
        <taxon>Sphingomonadaceae</taxon>
        <taxon>Sphingobium</taxon>
    </lineage>
</organism>
<protein>
    <recommendedName>
        <fullName evidence="4">Carbon monoxide dehydrogenase</fullName>
    </recommendedName>
</protein>
<feature type="transmembrane region" description="Helical" evidence="1">
    <location>
        <begin position="178"/>
        <end position="196"/>
    </location>
</feature>
<evidence type="ECO:0008006" key="4">
    <source>
        <dbReference type="Google" id="ProtNLM"/>
    </source>
</evidence>
<dbReference type="CDD" id="cd05018">
    <property type="entry name" value="CoxG"/>
    <property type="match status" value="1"/>
</dbReference>
<feature type="transmembrane region" description="Helical" evidence="1">
    <location>
        <begin position="208"/>
        <end position="228"/>
    </location>
</feature>
<keyword evidence="1" id="KW-1133">Transmembrane helix</keyword>
<sequence>MEMAGKQRIAASREDVWRALNDPQVLRQCIPGCQSLEQDGAERFKATVEIKIGPIGARFTGAVTLTDLNPPQGYTIVGEGSGGMAGSAKGNAKVALADDNGATILSYTVEAQVGGRLAQLGGPIIDATAKQLAAKFFRKFEEVITGAKADVSETQPTNAAGVTELRPAPAFAPRDQRGLPIAWILALAVAALTGFLVGRGDGGNGSDWMGLAIGLLVIIVAAAGFEFGRRSAAPIVMLDDAVLARLAGGRRP</sequence>
<name>A0A7W9AIA3_9SPHN</name>
<dbReference type="InterPro" id="IPR010419">
    <property type="entry name" value="CO_DH_gsu"/>
</dbReference>
<evidence type="ECO:0000313" key="2">
    <source>
        <dbReference type="EMBL" id="MBB5685921.1"/>
    </source>
</evidence>
<dbReference type="Gene3D" id="3.30.530.20">
    <property type="match status" value="1"/>
</dbReference>
<accession>A0A7W9AIA3</accession>
<evidence type="ECO:0000313" key="3">
    <source>
        <dbReference type="Proteomes" id="UP000549617"/>
    </source>
</evidence>
<keyword evidence="1" id="KW-0472">Membrane</keyword>